<reference evidence="1" key="1">
    <citation type="journal article" date="2015" name="Proc. Natl. Acad. Sci. U.S.A.">
        <title>Networks of energetic and metabolic interactions define dynamics in microbial communities.</title>
        <authorList>
            <person name="Embree M."/>
            <person name="Liu J.K."/>
            <person name="Al-Bassam M.M."/>
            <person name="Zengler K."/>
        </authorList>
    </citation>
    <scope>NUCLEOTIDE SEQUENCE</scope>
</reference>
<proteinExistence type="predicted"/>
<protein>
    <submittedName>
        <fullName evidence="1">Uncharacterized protein</fullName>
    </submittedName>
</protein>
<name>A0A0W8EWB3_9ZZZZ</name>
<comment type="caution">
    <text evidence="1">The sequence shown here is derived from an EMBL/GenBank/DDBJ whole genome shotgun (WGS) entry which is preliminary data.</text>
</comment>
<organism evidence="1">
    <name type="scientific">hydrocarbon metagenome</name>
    <dbReference type="NCBI Taxonomy" id="938273"/>
    <lineage>
        <taxon>unclassified sequences</taxon>
        <taxon>metagenomes</taxon>
        <taxon>ecological metagenomes</taxon>
    </lineage>
</organism>
<accession>A0A0W8EWB3</accession>
<evidence type="ECO:0000313" key="1">
    <source>
        <dbReference type="EMBL" id="KUG12706.1"/>
    </source>
</evidence>
<dbReference type="AlphaFoldDB" id="A0A0W8EWB3"/>
<gene>
    <name evidence="1" type="ORF">ASZ90_016428</name>
</gene>
<dbReference type="EMBL" id="LNQE01001725">
    <property type="protein sequence ID" value="KUG12706.1"/>
    <property type="molecule type" value="Genomic_DNA"/>
</dbReference>
<sequence length="125" mass="14710">MTQTFSIPFPYWELHYTVDPWETTFIGETSSRMGGPADYFAVQVFPTFVIEVRNAGDDSLFREITPPGGLDAEYWKKGKEYDPRPWVEKFYEGSLEREYYFVIRAHAIHSYKIDVMVPARYIGKY</sequence>